<reference evidence="1" key="1">
    <citation type="submission" date="2021-02" db="EMBL/GenBank/DDBJ databases">
        <authorList>
            <person name="Dougan E. K."/>
            <person name="Rhodes N."/>
            <person name="Thang M."/>
            <person name="Chan C."/>
        </authorList>
    </citation>
    <scope>NUCLEOTIDE SEQUENCE</scope>
</reference>
<proteinExistence type="predicted"/>
<evidence type="ECO:0000313" key="1">
    <source>
        <dbReference type="EMBL" id="CAE7611412.1"/>
    </source>
</evidence>
<sequence length="434" mass="47970">MRALEERTSWLDWHISSDGRCTFGCRLCAETAGFQFTTRDQCKQSKLERHADNEQHKKNVCRALGFEPPADSEEKPVVAPSKATFQEVFQRLQKNTCDRFMDGVAAEDKINKIQFTIVETARASWRRALAEAVSISLLRDERHKRVLLCFRSADASGNITEGVVGQLKMSFSSTALGLAEATHRLLREFCTPGTGVPRRHRGGEMVCDETLLQHVRAHVHSTCVDAASNEVCATFDTAAAWALPLEGLPPGEALFPNHQLVVRDRAHGSRRILSRPWTADRYLNSLFQSLVSGPSSLVQLIRHSMDFSQWYREATAQSLSKGVSTSFQNLRAALHRFESLVTPLSRFVLDIESILAVANRIMEERAGTHAAAVAADFLEALDVELLVSSAMLSDAGDEALQLVRFFDSDSTDAAQANGIMKAGGTCVLCSPEEF</sequence>
<evidence type="ECO:0000313" key="2">
    <source>
        <dbReference type="Proteomes" id="UP000601435"/>
    </source>
</evidence>
<gene>
    <name evidence="1" type="ORF">SNEC2469_LOCUS17391</name>
</gene>
<keyword evidence="2" id="KW-1185">Reference proteome</keyword>
<dbReference type="EMBL" id="CAJNJA010028772">
    <property type="protein sequence ID" value="CAE7611412.1"/>
    <property type="molecule type" value="Genomic_DNA"/>
</dbReference>
<organism evidence="1 2">
    <name type="scientific">Symbiodinium necroappetens</name>
    <dbReference type="NCBI Taxonomy" id="1628268"/>
    <lineage>
        <taxon>Eukaryota</taxon>
        <taxon>Sar</taxon>
        <taxon>Alveolata</taxon>
        <taxon>Dinophyceae</taxon>
        <taxon>Suessiales</taxon>
        <taxon>Symbiodiniaceae</taxon>
        <taxon>Symbiodinium</taxon>
    </lineage>
</organism>
<name>A0A812V108_9DINO</name>
<protein>
    <submittedName>
        <fullName evidence="1">Uncharacterized protein</fullName>
    </submittedName>
</protein>
<dbReference type="AlphaFoldDB" id="A0A812V108"/>
<dbReference type="Proteomes" id="UP000601435">
    <property type="component" value="Unassembled WGS sequence"/>
</dbReference>
<dbReference type="OrthoDB" id="412366at2759"/>
<accession>A0A812V108</accession>
<comment type="caution">
    <text evidence="1">The sequence shown here is derived from an EMBL/GenBank/DDBJ whole genome shotgun (WGS) entry which is preliminary data.</text>
</comment>